<proteinExistence type="predicted"/>
<reference evidence="5" key="1">
    <citation type="journal article" date="2019" name="Int. J. Syst. Evol. Microbiol.">
        <title>The Global Catalogue of Microorganisms (GCM) 10K type strain sequencing project: providing services to taxonomists for standard genome sequencing and annotation.</title>
        <authorList>
            <consortium name="The Broad Institute Genomics Platform"/>
            <consortium name="The Broad Institute Genome Sequencing Center for Infectious Disease"/>
            <person name="Wu L."/>
            <person name="Ma J."/>
        </authorList>
    </citation>
    <scope>NUCLEOTIDE SEQUENCE [LARGE SCALE GENOMIC DNA]</scope>
    <source>
        <strain evidence="5">GH52</strain>
    </source>
</reference>
<dbReference type="InterPro" id="IPR032622">
    <property type="entry name" value="UCP01524_HTH"/>
</dbReference>
<evidence type="ECO:0000313" key="5">
    <source>
        <dbReference type="Proteomes" id="UP001597362"/>
    </source>
</evidence>
<sequence>MMNELQQMDQLFDRLFPLFRSITGEGVRQTLHILQEYIPLEIEEIPSGTTVFDWTIPKEWVIREAWIKDSSGREIINITNSNLHVVNYSEPIDRIVSLDELKQHLFTIPHLPDAIPYVISYYKERWGFCMSQQQLDALVDDQYHVYIDSEKMDGVLNYAQAVLPGKSKREVLITSYICHPSMANNELSGPIVAAFLYQRLKKWEQREFTYRFVFHPETIGSIAYLAKYGEHLKENLYSGMVLTCLGGKDKSLSYKMSRKKQAPLNALVEYMVKYGKSDMGMRSFSPLNGSDERQYCSPGFNLPMGQFSRMVYGQYPGYHNSLDTKEEMTIEALLQSVDELEEILQLQELNGFYYNLKPFGEPQLSKYDLYPDLNAPTIRGKSSNTLIDNRQHLNQVLMLLNYADGIHSLTDIAAKMNYPLKDYKMSIDRLKEAGLLDGPFRDQQGEIG</sequence>
<evidence type="ECO:0000259" key="2">
    <source>
        <dbReference type="Pfam" id="PF16221"/>
    </source>
</evidence>
<comment type="caution">
    <text evidence="4">The sequence shown here is derived from an EMBL/GenBank/DDBJ whole genome shotgun (WGS) entry which is preliminary data.</text>
</comment>
<dbReference type="InterPro" id="IPR032589">
    <property type="entry name" value="DUF4910"/>
</dbReference>
<feature type="domain" description="DUF2172" evidence="1">
    <location>
        <begin position="59"/>
        <end position="150"/>
    </location>
</feature>
<feature type="domain" description="DUF4910" evidence="3">
    <location>
        <begin position="10"/>
        <end position="349"/>
    </location>
</feature>
<dbReference type="Gene3D" id="3.40.630.10">
    <property type="entry name" value="Zn peptidases"/>
    <property type="match status" value="1"/>
</dbReference>
<evidence type="ECO:0000259" key="1">
    <source>
        <dbReference type="Pfam" id="PF09940"/>
    </source>
</evidence>
<dbReference type="InterPro" id="IPR032610">
    <property type="entry name" value="DUF2172"/>
</dbReference>
<dbReference type="SUPFAM" id="SSF53187">
    <property type="entry name" value="Zn-dependent exopeptidases"/>
    <property type="match status" value="1"/>
</dbReference>
<evidence type="ECO:0000259" key="3">
    <source>
        <dbReference type="Pfam" id="PF16254"/>
    </source>
</evidence>
<feature type="domain" description="UCP01524 winged helix-turn-helix" evidence="2">
    <location>
        <begin position="353"/>
        <end position="437"/>
    </location>
</feature>
<dbReference type="Pfam" id="PF16221">
    <property type="entry name" value="HTH_47"/>
    <property type="match status" value="1"/>
</dbReference>
<organism evidence="4 5">
    <name type="scientific">Paenibacillus yanchengensis</name>
    <dbReference type="NCBI Taxonomy" id="2035833"/>
    <lineage>
        <taxon>Bacteria</taxon>
        <taxon>Bacillati</taxon>
        <taxon>Bacillota</taxon>
        <taxon>Bacilli</taxon>
        <taxon>Bacillales</taxon>
        <taxon>Paenibacillaceae</taxon>
        <taxon>Paenibacillus</taxon>
    </lineage>
</organism>
<dbReference type="InterPro" id="IPR012353">
    <property type="entry name" value="UCP015244"/>
</dbReference>
<dbReference type="Pfam" id="PF09940">
    <property type="entry name" value="DUF2172"/>
    <property type="match status" value="1"/>
</dbReference>
<accession>A0ABW4YNB1</accession>
<protein>
    <submittedName>
        <fullName evidence="4">DUF4910 domain-containing protein</fullName>
    </submittedName>
</protein>
<evidence type="ECO:0000313" key="4">
    <source>
        <dbReference type="EMBL" id="MFD2116969.1"/>
    </source>
</evidence>
<keyword evidence="5" id="KW-1185">Reference proteome</keyword>
<dbReference type="EMBL" id="JBHUHO010000033">
    <property type="protein sequence ID" value="MFD2116969.1"/>
    <property type="molecule type" value="Genomic_DNA"/>
</dbReference>
<dbReference type="PIRSF" id="PIRSF015244">
    <property type="entry name" value="UCP015244"/>
    <property type="match status" value="1"/>
</dbReference>
<dbReference type="Gene3D" id="3.50.30.90">
    <property type="match status" value="1"/>
</dbReference>
<dbReference type="InterPro" id="IPR036388">
    <property type="entry name" value="WH-like_DNA-bd_sf"/>
</dbReference>
<dbReference type="Pfam" id="PF16254">
    <property type="entry name" value="DUF4910"/>
    <property type="match status" value="1"/>
</dbReference>
<gene>
    <name evidence="4" type="ORF">ACFSJH_14665</name>
</gene>
<dbReference type="RefSeq" id="WP_377773667.1">
    <property type="nucleotide sequence ID" value="NZ_JBHUHO010000033.1"/>
</dbReference>
<name>A0ABW4YNB1_9BACL</name>
<dbReference type="Proteomes" id="UP001597362">
    <property type="component" value="Unassembled WGS sequence"/>
</dbReference>
<dbReference type="Gene3D" id="1.10.10.10">
    <property type="entry name" value="Winged helix-like DNA-binding domain superfamily/Winged helix DNA-binding domain"/>
    <property type="match status" value="1"/>
</dbReference>